<dbReference type="AlphaFoldDB" id="A0A2P2NA44"/>
<reference evidence="1" key="1">
    <citation type="submission" date="2018-02" db="EMBL/GenBank/DDBJ databases">
        <title>Rhizophora mucronata_Transcriptome.</title>
        <authorList>
            <person name="Meera S.P."/>
            <person name="Sreeshan A."/>
            <person name="Augustine A."/>
        </authorList>
    </citation>
    <scope>NUCLEOTIDE SEQUENCE</scope>
    <source>
        <tissue evidence="1">Leaf</tissue>
    </source>
</reference>
<proteinExistence type="predicted"/>
<sequence length="23" mass="2466">MTASTNIFLVSPLTSGVRRSQAE</sequence>
<organism evidence="1">
    <name type="scientific">Rhizophora mucronata</name>
    <name type="common">Asiatic mangrove</name>
    <dbReference type="NCBI Taxonomy" id="61149"/>
    <lineage>
        <taxon>Eukaryota</taxon>
        <taxon>Viridiplantae</taxon>
        <taxon>Streptophyta</taxon>
        <taxon>Embryophyta</taxon>
        <taxon>Tracheophyta</taxon>
        <taxon>Spermatophyta</taxon>
        <taxon>Magnoliopsida</taxon>
        <taxon>eudicotyledons</taxon>
        <taxon>Gunneridae</taxon>
        <taxon>Pentapetalae</taxon>
        <taxon>rosids</taxon>
        <taxon>fabids</taxon>
        <taxon>Malpighiales</taxon>
        <taxon>Rhizophoraceae</taxon>
        <taxon>Rhizophora</taxon>
    </lineage>
</organism>
<protein>
    <submittedName>
        <fullName evidence="1">Uncharacterized protein</fullName>
    </submittedName>
</protein>
<dbReference type="EMBL" id="GGEC01058832">
    <property type="protein sequence ID" value="MBX39316.1"/>
    <property type="molecule type" value="Transcribed_RNA"/>
</dbReference>
<name>A0A2P2NA44_RHIMU</name>
<evidence type="ECO:0000313" key="1">
    <source>
        <dbReference type="EMBL" id="MBX39316.1"/>
    </source>
</evidence>
<accession>A0A2P2NA44</accession>